<dbReference type="OrthoDB" id="5168289at2"/>
<keyword evidence="2" id="KW-0812">Transmembrane</keyword>
<sequence length="479" mass="51054">MKTRLIALIAFTAVVAAACSTGLSEQRALTGAAPAGPGGTSVEIPNREDRPQQPGRPALGENARPYVETLELSIEDIQAFWTTKMPKVFGQEFEPIPNDKIFAYSQNNPPPACGTGQQPSADDLVGNAFYCSEGGFIAFDDENLFPKLYKNFGSYAVAMVLAHEWGHAVQDQMGISGGNVPTVYLEQQADCFAGAWTKWVDDGDSPNLSLSPGSLDAALGGMLEFRDEPGTNPNDPAAHGSGFDRVRAFRDGFTKGLQACVDYETTPPEVLQLPFTQEEYSTGGNMEFSKLVDSLVPDFDAWMKAAFPSFKPLSKVEGFDPDTDKVTCGDTTLSAGDADGKVFYCASDNSIRFDGPWMAELNADSGDFATGLLLGMHYGVALQAQQGADDAKITSEESIEQRACLVGAYSGSLVADRVEPDPNSTRELSISGGDLDEALSALIQFTSADEKGASGSSLAFDRIEAFQNGVFEGVDACGF</sequence>
<proteinExistence type="predicted"/>
<dbReference type="RefSeq" id="WP_012229661.1">
    <property type="nucleotide sequence ID" value="NZ_HG422565.1"/>
</dbReference>
<reference evidence="7 8" key="1">
    <citation type="journal article" date="2013" name="ISME J.">
        <title>Metabolic model for the filamentous 'Candidatus Microthrix parvicella' based on genomic and metagenomic analyses.</title>
        <authorList>
            <person name="Jon McIlroy S."/>
            <person name="Kristiansen R."/>
            <person name="Albertsen M."/>
            <person name="Michael Karst S."/>
            <person name="Rossetti S."/>
            <person name="Lund Nielsen J."/>
            <person name="Tandoi V."/>
            <person name="James Seviour R."/>
            <person name="Nielsen P.H."/>
        </authorList>
    </citation>
    <scope>NUCLEOTIDE SEQUENCE [LARGE SCALE GENOMIC DNA]</scope>
    <source>
        <strain evidence="7 8">RN1</strain>
    </source>
</reference>
<protein>
    <recommendedName>
        <fullName evidence="9">Metalloprotease</fullName>
    </recommendedName>
</protein>
<evidence type="ECO:0000256" key="6">
    <source>
        <dbReference type="SAM" id="SignalP"/>
    </source>
</evidence>
<feature type="signal peptide" evidence="6">
    <location>
        <begin position="1"/>
        <end position="17"/>
    </location>
</feature>
<feature type="chain" id="PRO_5038595052" description="Metalloprotease" evidence="6">
    <location>
        <begin position="18"/>
        <end position="479"/>
    </location>
</feature>
<evidence type="ECO:0000313" key="8">
    <source>
        <dbReference type="Proteomes" id="UP000018291"/>
    </source>
</evidence>
<evidence type="ECO:0000313" key="7">
    <source>
        <dbReference type="EMBL" id="CCM65172.1"/>
    </source>
</evidence>
<gene>
    <name evidence="7" type="ORF">BN381_60076</name>
</gene>
<name>R4Z784_9ACTN</name>
<evidence type="ECO:0000256" key="3">
    <source>
        <dbReference type="ARBA" id="ARBA00022989"/>
    </source>
</evidence>
<organism evidence="7 8">
    <name type="scientific">Candidatus Neomicrothrix parvicella RN1</name>
    <dbReference type="NCBI Taxonomy" id="1229780"/>
    <lineage>
        <taxon>Bacteria</taxon>
        <taxon>Bacillati</taxon>
        <taxon>Actinomycetota</taxon>
        <taxon>Acidimicrobiia</taxon>
        <taxon>Acidimicrobiales</taxon>
        <taxon>Microthrixaceae</taxon>
        <taxon>Candidatus Neomicrothrix</taxon>
    </lineage>
</organism>
<dbReference type="STRING" id="1229780.BN381_60076"/>
<keyword evidence="8" id="KW-1185">Reference proteome</keyword>
<dbReference type="InterPro" id="IPR007343">
    <property type="entry name" value="Uncharacterised_pept_Zn_put"/>
</dbReference>
<feature type="region of interest" description="Disordered" evidence="5">
    <location>
        <begin position="29"/>
        <end position="62"/>
    </location>
</feature>
<dbReference type="PANTHER" id="PTHR30168">
    <property type="entry name" value="PUTATIVE MEMBRANE PROTEIN YPFJ"/>
    <property type="match status" value="1"/>
</dbReference>
<dbReference type="PROSITE" id="PS51257">
    <property type="entry name" value="PROKAR_LIPOPROTEIN"/>
    <property type="match status" value="1"/>
</dbReference>
<keyword evidence="3" id="KW-1133">Transmembrane helix</keyword>
<keyword evidence="4" id="KW-0472">Membrane</keyword>
<comment type="subcellular location">
    <subcellularLocation>
        <location evidence="1">Membrane</location>
        <topology evidence="1">Single-pass membrane protein</topology>
    </subcellularLocation>
</comment>
<dbReference type="AlphaFoldDB" id="R4Z784"/>
<evidence type="ECO:0000256" key="4">
    <source>
        <dbReference type="ARBA" id="ARBA00023136"/>
    </source>
</evidence>
<comment type="caution">
    <text evidence="7">The sequence shown here is derived from an EMBL/GenBank/DDBJ whole genome shotgun (WGS) entry which is preliminary data.</text>
</comment>
<evidence type="ECO:0000256" key="1">
    <source>
        <dbReference type="ARBA" id="ARBA00004167"/>
    </source>
</evidence>
<dbReference type="Proteomes" id="UP000018291">
    <property type="component" value="Unassembled WGS sequence"/>
</dbReference>
<dbReference type="HOGENOM" id="CLU_045670_0_0_11"/>
<dbReference type="GO" id="GO:0016020">
    <property type="term" value="C:membrane"/>
    <property type="evidence" value="ECO:0007669"/>
    <property type="project" value="UniProtKB-SubCell"/>
</dbReference>
<dbReference type="SUPFAM" id="SSF55486">
    <property type="entry name" value="Metalloproteases ('zincins'), catalytic domain"/>
    <property type="match status" value="1"/>
</dbReference>
<accession>R4Z784</accession>
<evidence type="ECO:0000256" key="5">
    <source>
        <dbReference type="SAM" id="MobiDB-lite"/>
    </source>
</evidence>
<dbReference type="eggNOG" id="COG2321">
    <property type="taxonomic scope" value="Bacteria"/>
</dbReference>
<dbReference type="PANTHER" id="PTHR30168:SF0">
    <property type="entry name" value="INNER MEMBRANE PROTEIN"/>
    <property type="match status" value="1"/>
</dbReference>
<keyword evidence="6" id="KW-0732">Signal</keyword>
<dbReference type="Pfam" id="PF04228">
    <property type="entry name" value="Zn_peptidase"/>
    <property type="match status" value="1"/>
</dbReference>
<dbReference type="EMBL" id="CANL01000056">
    <property type="protein sequence ID" value="CCM65172.1"/>
    <property type="molecule type" value="Genomic_DNA"/>
</dbReference>
<evidence type="ECO:0008006" key="9">
    <source>
        <dbReference type="Google" id="ProtNLM"/>
    </source>
</evidence>
<evidence type="ECO:0000256" key="2">
    <source>
        <dbReference type="ARBA" id="ARBA00022692"/>
    </source>
</evidence>